<dbReference type="InterPro" id="IPR006564">
    <property type="entry name" value="Znf_PMZ"/>
</dbReference>
<keyword evidence="5 15" id="KW-0808">Transferase</keyword>
<reference evidence="18 19" key="1">
    <citation type="submission" date="2023-10" db="EMBL/GenBank/DDBJ databases">
        <title>Chromosome-scale genome assembly provides insights into flower coloration mechanisms of Canna indica.</title>
        <authorList>
            <person name="Li C."/>
        </authorList>
    </citation>
    <scope>NUCLEOTIDE SEQUENCE [LARGE SCALE GENOMIC DNA]</scope>
    <source>
        <tissue evidence="18">Flower</tissue>
    </source>
</reference>
<dbReference type="GO" id="GO:0006183">
    <property type="term" value="P:GTP biosynthetic process"/>
    <property type="evidence" value="ECO:0007669"/>
    <property type="project" value="InterPro"/>
</dbReference>
<comment type="similarity">
    <text evidence="4 13 14">Belongs to the NDK family.</text>
</comment>
<evidence type="ECO:0000256" key="6">
    <source>
        <dbReference type="ARBA" id="ARBA00022723"/>
    </source>
</evidence>
<evidence type="ECO:0000256" key="4">
    <source>
        <dbReference type="ARBA" id="ARBA00008142"/>
    </source>
</evidence>
<dbReference type="PANTHER" id="PTHR11349">
    <property type="entry name" value="NUCLEOSIDE DIPHOSPHATE KINASE"/>
    <property type="match status" value="1"/>
</dbReference>
<comment type="caution">
    <text evidence="13">Lacks conserved residue(s) required for the propagation of feature annotation.</text>
</comment>
<evidence type="ECO:0000256" key="13">
    <source>
        <dbReference type="PROSITE-ProRule" id="PRU00706"/>
    </source>
</evidence>
<dbReference type="NCBIfam" id="NF001908">
    <property type="entry name" value="PRK00668.1"/>
    <property type="match status" value="1"/>
</dbReference>
<dbReference type="AlphaFoldDB" id="A0AAQ3KKS8"/>
<dbReference type="SUPFAM" id="SSF54919">
    <property type="entry name" value="Nucleoside diphosphate kinase, NDK"/>
    <property type="match status" value="1"/>
</dbReference>
<feature type="compositionally biased region" description="Low complexity" evidence="16">
    <location>
        <begin position="289"/>
        <end position="306"/>
    </location>
</feature>
<dbReference type="GO" id="GO:0006228">
    <property type="term" value="P:UTP biosynthetic process"/>
    <property type="evidence" value="ECO:0007669"/>
    <property type="project" value="InterPro"/>
</dbReference>
<dbReference type="FunFam" id="3.30.70.141:FF:000002">
    <property type="entry name" value="Nucleoside diphosphate kinase"/>
    <property type="match status" value="1"/>
</dbReference>
<keyword evidence="10" id="KW-0862">Zinc</keyword>
<dbReference type="Proteomes" id="UP001327560">
    <property type="component" value="Chromosome 6"/>
</dbReference>
<feature type="compositionally biased region" description="Basic residues" evidence="16">
    <location>
        <begin position="82"/>
        <end position="92"/>
    </location>
</feature>
<evidence type="ECO:0000313" key="19">
    <source>
        <dbReference type="Proteomes" id="UP001327560"/>
    </source>
</evidence>
<sequence>MDKIHVVNLGNQTCTCRRWDLSGIPCNHVVSCINWMKEDPEAYISDYFKRDAYLKTYEFILEPLIGKDTWPAMDAPHVLPPHVKKMPGRPKKGQTSQPSRGRGRRGRGRGGRGKGRGEETQSSTIHVEADVPSTSSGRGRGRALPSGGRDRGRSSTSSGRGRGRASTAMHRERAMALQGFGVFTGEETGTTYYRVVHLFNLFRFITNQLLVQFVKMPGSGLSICSPRGEWSGSIIRERDRRVRALQEDLNVTQISQNSPNVGQNSIVSSHDEEEDFLLSAPAPTPAPAAPIASPATSAIAPSSAPTVPLPPRRSRRRAAMIRREALRRITERALELKDLCGAPSSATNIYVARYRTRLDVGEIISRFEKKGFYLKGLKMVSVERSFAEKHYADLSAKPFFAGLVEYIISGPVVAMVWQGKNVVVTGRKIIGATNPAESAPGTIRGDFAIEIGRNVIHGSDSIESATKEIALWFPEGISEWQSSVHTWIYE</sequence>
<dbReference type="EMBL" id="CP136895">
    <property type="protein sequence ID" value="WOL10494.1"/>
    <property type="molecule type" value="Genomic_DNA"/>
</dbReference>
<evidence type="ECO:0000256" key="1">
    <source>
        <dbReference type="ARBA" id="ARBA00000082"/>
    </source>
</evidence>
<dbReference type="InterPro" id="IPR007527">
    <property type="entry name" value="Znf_SWIM"/>
</dbReference>
<feature type="region of interest" description="Disordered" evidence="16">
    <location>
        <begin position="288"/>
        <end position="315"/>
    </location>
</feature>
<protein>
    <recommendedName>
        <fullName evidence="15">Nucleoside diphosphate kinase</fullName>
        <ecNumber evidence="15">2.7.4.6</ecNumber>
    </recommendedName>
</protein>
<feature type="domain" description="SWIM-type" evidence="17">
    <location>
        <begin position="5"/>
        <end position="37"/>
    </location>
</feature>
<feature type="compositionally biased region" description="Basic residues" evidence="16">
    <location>
        <begin position="101"/>
        <end position="114"/>
    </location>
</feature>
<dbReference type="GO" id="GO:0005524">
    <property type="term" value="F:ATP binding"/>
    <property type="evidence" value="ECO:0007669"/>
    <property type="project" value="UniProtKB-KW"/>
</dbReference>
<dbReference type="CDD" id="cd04413">
    <property type="entry name" value="NDPk_I"/>
    <property type="match status" value="1"/>
</dbReference>
<keyword evidence="19" id="KW-1185">Reference proteome</keyword>
<evidence type="ECO:0000256" key="15">
    <source>
        <dbReference type="RuleBase" id="RU004013"/>
    </source>
</evidence>
<dbReference type="PROSITE" id="PS51374">
    <property type="entry name" value="NDPK_LIKE"/>
    <property type="match status" value="1"/>
</dbReference>
<comment type="catalytic activity">
    <reaction evidence="2">
        <text>a ribonucleoside 5'-diphosphate + ATP = a ribonucleoside 5'-triphosphate + ADP</text>
        <dbReference type="Rhea" id="RHEA:18113"/>
        <dbReference type="ChEBI" id="CHEBI:30616"/>
        <dbReference type="ChEBI" id="CHEBI:57930"/>
        <dbReference type="ChEBI" id="CHEBI:61557"/>
        <dbReference type="ChEBI" id="CHEBI:456216"/>
        <dbReference type="EC" id="2.7.4.6"/>
    </reaction>
</comment>
<dbReference type="InterPro" id="IPR001564">
    <property type="entry name" value="Nucleoside_diP_kinase"/>
</dbReference>
<dbReference type="InterPro" id="IPR023005">
    <property type="entry name" value="Nucleoside_diP_kinase_AS"/>
</dbReference>
<dbReference type="SMART" id="SM00562">
    <property type="entry name" value="NDK"/>
    <property type="match status" value="1"/>
</dbReference>
<evidence type="ECO:0000259" key="17">
    <source>
        <dbReference type="PROSITE" id="PS50966"/>
    </source>
</evidence>
<dbReference type="Gene3D" id="3.30.70.141">
    <property type="entry name" value="Nucleoside diphosphate kinase-like domain"/>
    <property type="match status" value="1"/>
</dbReference>
<evidence type="ECO:0000256" key="12">
    <source>
        <dbReference type="PROSITE-ProRule" id="PRU00325"/>
    </source>
</evidence>
<evidence type="ECO:0000313" key="18">
    <source>
        <dbReference type="EMBL" id="WOL10494.1"/>
    </source>
</evidence>
<keyword evidence="8 12" id="KW-0863">Zinc-finger</keyword>
<dbReference type="PROSITE" id="PS50966">
    <property type="entry name" value="ZF_SWIM"/>
    <property type="match status" value="1"/>
</dbReference>
<dbReference type="PRINTS" id="PR01243">
    <property type="entry name" value="NUCDPKINASE"/>
</dbReference>
<comment type="catalytic activity">
    <reaction evidence="1 15">
        <text>a 2'-deoxyribonucleoside 5'-diphosphate + ATP = a 2'-deoxyribonucleoside 5'-triphosphate + ADP</text>
        <dbReference type="Rhea" id="RHEA:44640"/>
        <dbReference type="ChEBI" id="CHEBI:30616"/>
        <dbReference type="ChEBI" id="CHEBI:61560"/>
        <dbReference type="ChEBI" id="CHEBI:73316"/>
        <dbReference type="ChEBI" id="CHEBI:456216"/>
        <dbReference type="EC" id="2.7.4.6"/>
    </reaction>
</comment>
<evidence type="ECO:0000256" key="10">
    <source>
        <dbReference type="ARBA" id="ARBA00022833"/>
    </source>
</evidence>
<dbReference type="SMART" id="SM00575">
    <property type="entry name" value="ZnF_PMZ"/>
    <property type="match status" value="1"/>
</dbReference>
<feature type="compositionally biased region" description="Low complexity" evidence="16">
    <location>
        <begin position="154"/>
        <end position="168"/>
    </location>
</feature>
<dbReference type="InterPro" id="IPR036850">
    <property type="entry name" value="NDK-like_dom_sf"/>
</dbReference>
<gene>
    <name evidence="18" type="ORF">Cni_G19251</name>
</gene>
<evidence type="ECO:0000256" key="14">
    <source>
        <dbReference type="RuleBase" id="RU004011"/>
    </source>
</evidence>
<feature type="region of interest" description="Disordered" evidence="16">
    <location>
        <begin position="76"/>
        <end position="168"/>
    </location>
</feature>
<evidence type="ECO:0000256" key="2">
    <source>
        <dbReference type="ARBA" id="ARBA00000937"/>
    </source>
</evidence>
<keyword evidence="6" id="KW-0479">Metal-binding</keyword>
<evidence type="ECO:0000256" key="7">
    <source>
        <dbReference type="ARBA" id="ARBA00022741"/>
    </source>
</evidence>
<evidence type="ECO:0000256" key="5">
    <source>
        <dbReference type="ARBA" id="ARBA00022679"/>
    </source>
</evidence>
<evidence type="ECO:0000256" key="9">
    <source>
        <dbReference type="ARBA" id="ARBA00022777"/>
    </source>
</evidence>
<dbReference type="Pfam" id="PF04434">
    <property type="entry name" value="SWIM"/>
    <property type="match status" value="1"/>
</dbReference>
<dbReference type="EC" id="2.7.4.6" evidence="15"/>
<organism evidence="18 19">
    <name type="scientific">Canna indica</name>
    <name type="common">Indian-shot</name>
    <dbReference type="NCBI Taxonomy" id="4628"/>
    <lineage>
        <taxon>Eukaryota</taxon>
        <taxon>Viridiplantae</taxon>
        <taxon>Streptophyta</taxon>
        <taxon>Embryophyta</taxon>
        <taxon>Tracheophyta</taxon>
        <taxon>Spermatophyta</taxon>
        <taxon>Magnoliopsida</taxon>
        <taxon>Liliopsida</taxon>
        <taxon>Zingiberales</taxon>
        <taxon>Cannaceae</taxon>
        <taxon>Canna</taxon>
    </lineage>
</organism>
<evidence type="ECO:0000256" key="3">
    <source>
        <dbReference type="ARBA" id="ARBA00001946"/>
    </source>
</evidence>
<dbReference type="InterPro" id="IPR034907">
    <property type="entry name" value="NDK-like_dom"/>
</dbReference>
<dbReference type="Pfam" id="PF00334">
    <property type="entry name" value="NDK"/>
    <property type="match status" value="1"/>
</dbReference>
<proteinExistence type="inferred from homology"/>
<comment type="cofactor">
    <cofactor evidence="3">
        <name>Mg(2+)</name>
        <dbReference type="ChEBI" id="CHEBI:18420"/>
    </cofactor>
</comment>
<name>A0AAQ3KKS8_9LILI</name>
<dbReference type="GO" id="GO:0006241">
    <property type="term" value="P:CTP biosynthetic process"/>
    <property type="evidence" value="ECO:0007669"/>
    <property type="project" value="InterPro"/>
</dbReference>
<accession>A0AAQ3KKS8</accession>
<evidence type="ECO:0000256" key="11">
    <source>
        <dbReference type="ARBA" id="ARBA00022840"/>
    </source>
</evidence>
<dbReference type="PROSITE" id="PS00469">
    <property type="entry name" value="NDPK"/>
    <property type="match status" value="1"/>
</dbReference>
<evidence type="ECO:0000256" key="8">
    <source>
        <dbReference type="ARBA" id="ARBA00022771"/>
    </source>
</evidence>
<dbReference type="GO" id="GO:0004550">
    <property type="term" value="F:nucleoside diphosphate kinase activity"/>
    <property type="evidence" value="ECO:0007669"/>
    <property type="project" value="UniProtKB-EC"/>
</dbReference>
<dbReference type="GO" id="GO:0008270">
    <property type="term" value="F:zinc ion binding"/>
    <property type="evidence" value="ECO:0007669"/>
    <property type="project" value="UniProtKB-KW"/>
</dbReference>
<keyword evidence="11 15" id="KW-0067">ATP-binding</keyword>
<evidence type="ECO:0000256" key="16">
    <source>
        <dbReference type="SAM" id="MobiDB-lite"/>
    </source>
</evidence>
<keyword evidence="9 15" id="KW-0418">Kinase</keyword>
<keyword evidence="7 15" id="KW-0547">Nucleotide-binding</keyword>